<comment type="caution">
    <text evidence="10">The sequence shown here is derived from an EMBL/GenBank/DDBJ whole genome shotgun (WGS) entry which is preliminary data.</text>
</comment>
<reference evidence="10" key="2">
    <citation type="submission" date="2020-08" db="EMBL/GenBank/DDBJ databases">
        <title>Plant Genome Project.</title>
        <authorList>
            <person name="Zhang R.-G."/>
        </authorList>
    </citation>
    <scope>NUCLEOTIDE SEQUENCE</scope>
    <source>
        <strain evidence="10">Huo1</strain>
        <tissue evidence="10">Leaf</tissue>
    </source>
</reference>
<dbReference type="PANTHER" id="PTHR13384:SF19">
    <property type="entry name" value="G PATCH DOMAIN-CONTAINING PROTEIN 1"/>
    <property type="match status" value="1"/>
</dbReference>
<evidence type="ECO:0000256" key="5">
    <source>
        <dbReference type="ARBA" id="ARBA00023158"/>
    </source>
</evidence>
<keyword evidence="4" id="KW-0694">RNA-binding</keyword>
<feature type="region of interest" description="Disordered" evidence="7">
    <location>
        <begin position="404"/>
        <end position="424"/>
    </location>
</feature>
<evidence type="ECO:0000259" key="9">
    <source>
        <dbReference type="PROSITE" id="PS50174"/>
    </source>
</evidence>
<dbReference type="Gene3D" id="1.10.10.790">
    <property type="entry name" value="Surp module"/>
    <property type="match status" value="1"/>
</dbReference>
<dbReference type="InterPro" id="IPR006527">
    <property type="entry name" value="F-box-assoc_dom_typ1"/>
</dbReference>
<dbReference type="InterPro" id="IPR017451">
    <property type="entry name" value="F-box-assoc_interact_dom"/>
</dbReference>
<evidence type="ECO:0000256" key="1">
    <source>
        <dbReference type="ARBA" id="ARBA00004123"/>
    </source>
</evidence>
<evidence type="ECO:0008006" key="12">
    <source>
        <dbReference type="Google" id="ProtNLM"/>
    </source>
</evidence>
<protein>
    <recommendedName>
        <fullName evidence="12">G patch domain-containing protein 1</fullName>
    </recommendedName>
</protein>
<dbReference type="Pfam" id="PF07734">
    <property type="entry name" value="FBA_1"/>
    <property type="match status" value="1"/>
</dbReference>
<evidence type="ECO:0000259" key="8">
    <source>
        <dbReference type="PROSITE" id="PS50128"/>
    </source>
</evidence>
<accession>A0A8X8WEW2</accession>
<dbReference type="GO" id="GO:0003723">
    <property type="term" value="F:RNA binding"/>
    <property type="evidence" value="ECO:0007669"/>
    <property type="project" value="UniProtKB-KW"/>
</dbReference>
<evidence type="ECO:0000256" key="7">
    <source>
        <dbReference type="SAM" id="MobiDB-lite"/>
    </source>
</evidence>
<keyword evidence="11" id="KW-1185">Reference proteome</keyword>
<dbReference type="EMBL" id="PNBA02000018">
    <property type="protein sequence ID" value="KAG6393653.1"/>
    <property type="molecule type" value="Genomic_DNA"/>
</dbReference>
<dbReference type="PROSITE" id="PS50174">
    <property type="entry name" value="G_PATCH"/>
    <property type="match status" value="1"/>
</dbReference>
<evidence type="ECO:0000256" key="2">
    <source>
        <dbReference type="ARBA" id="ARBA00022604"/>
    </source>
</evidence>
<dbReference type="InterPro" id="IPR000061">
    <property type="entry name" value="Surp"/>
</dbReference>
<dbReference type="PANTHER" id="PTHR13384">
    <property type="entry name" value="G PATCH DOMAIN-CONTAINING PROTEIN 1"/>
    <property type="match status" value="1"/>
</dbReference>
<feature type="compositionally biased region" description="Polar residues" evidence="7">
    <location>
        <begin position="850"/>
        <end position="860"/>
    </location>
</feature>
<evidence type="ECO:0000313" key="10">
    <source>
        <dbReference type="EMBL" id="KAG6393653.1"/>
    </source>
</evidence>
<evidence type="ECO:0000256" key="4">
    <source>
        <dbReference type="ARBA" id="ARBA00022884"/>
    </source>
</evidence>
<dbReference type="Pfam" id="PF07713">
    <property type="entry name" value="DUF1604"/>
    <property type="match status" value="1"/>
</dbReference>
<keyword evidence="3" id="KW-0507">mRNA processing</keyword>
<dbReference type="FunFam" id="1.10.10.790:FF:000012">
    <property type="entry name" value="G patch domain-containing protein TGH"/>
    <property type="match status" value="1"/>
</dbReference>
<proteinExistence type="predicted"/>
<feature type="compositionally biased region" description="Basic and acidic residues" evidence="7">
    <location>
        <begin position="826"/>
        <end position="835"/>
    </location>
</feature>
<evidence type="ECO:0000256" key="6">
    <source>
        <dbReference type="ARBA" id="ARBA00023242"/>
    </source>
</evidence>
<dbReference type="GO" id="GO:0031047">
    <property type="term" value="P:regulatory ncRNA-mediated gene silencing"/>
    <property type="evidence" value="ECO:0007669"/>
    <property type="project" value="UniProtKB-KW"/>
</dbReference>
<evidence type="ECO:0000256" key="3">
    <source>
        <dbReference type="ARBA" id="ARBA00022664"/>
    </source>
</evidence>
<sequence>MANDEEEDFVFYGTPIGREEEFTSRKKKAVAEASGQLRTALPPWKQEVTDEEGRRRFHGAFTGGYSAGYYNTVGSKEGWTPQSFTSSRKSRAEVTKQSIFNFLDEDEKADLEGRSLGSSMQFDTFGFTAAELARKEADKDQQQRFLLLDANSDPTHGFNLYFLFFYLFRHSAIPGPVPDELVVPATESIGIKLLIKMGWRPGRSIKDSNRNSLDVARREARKAFLALSSDAGPNTACSKLTEEDTGKDLDLPANNDDRFYKTIPAYVVDPKQDLYGLGYDPFKQAPEFREKKRQRMSGKGNMEPFRSLTSKGKVGPGFGIGALEDLDAEDEDIYDTGIDVQDTYVQEIEEPPVAKVDTLRILDKKKDDVLPGFKAASKSAHQLERFNPPSIPEDFVPHHKYPASADNDGKNAEIPPTEIPPPEDRNLKVLIEGVATLVARCGKLFEDLSKEKNQSNPLFAFLSGGNGSDYYARKLWEEHQKRGEQHKLWEEKKPNNSEKLTAERRGAILGEKALERNSRDSSSMVASSASVNVQIKLSDTFTKPTSANEQADVRKPFQYDPAKQIRFEQFLKEKFEGGLRTKDSGGSSDMSEAVRARERLEFEEAAAAVQKAKLGNERQVSSQLLKDLSAVSGLQFTAGGVEKHTSSLENELIAKAMYPKREEFQWRPAPILCKRFDLIDPYMGKPPPAPRVKSKMDSLIFMPDSIRAADVQEQVPGERRSSTQPQGHSRKKENEAIEKEAENEVEVENVERPVDLYKAIFSDDSDDEKENSTSNQVEDTEKKIEAANTTLNRLMAGDFLETLGKELGLLVPPEMPPPENKAGKRVATDTDERNESPLPAKMAMPVDQRAGQSSKNGASTHHSDSKETKSGKVRGEDAYLSSGKASSSEDERSKKHSRSRRHKRRSRSSDTDSSDDSDVRGHHSRSRRDDRETSRGKSCSRRHSKHGLMNGVSPLDSSVFVFCCRAKATRLQMTFRFRKLHTHDNDSNKSGDMVHLQLTHSNEQDKMCLHVIFPDVGHRVRKELSIKLQCNRKSLLAYKFDRFNVLSLRLVDTVKGLICINPTNFRVPIAICNPFLGELKLLPLKASSPFNSSCKIYSREVAIGFDKDYKVVQLLSCHQHHYFHAQVYSKGTDSWRELPDVVIDDVQFFLVNPIKSGCKNGYFVHWHAYVKKVGGDVVRKILSLDMKNEVSHKHCLEMDKGDGDGLWESKRAGFIEAIA</sequence>
<dbReference type="NCBIfam" id="TIGR01640">
    <property type="entry name" value="F_box_assoc_1"/>
    <property type="match status" value="1"/>
</dbReference>
<feature type="domain" description="G-patch" evidence="9">
    <location>
        <begin position="186"/>
        <end position="205"/>
    </location>
</feature>
<feature type="region of interest" description="Disordered" evidence="7">
    <location>
        <begin position="709"/>
        <end position="784"/>
    </location>
</feature>
<gene>
    <name evidence="10" type="ORF">SASPL_147897</name>
</gene>
<feature type="region of interest" description="Disordered" evidence="7">
    <location>
        <begin position="808"/>
        <end position="950"/>
    </location>
</feature>
<evidence type="ECO:0000313" key="11">
    <source>
        <dbReference type="Proteomes" id="UP000298416"/>
    </source>
</evidence>
<feature type="compositionally biased region" description="Basic and acidic residues" evidence="7">
    <location>
        <begin position="861"/>
        <end position="877"/>
    </location>
</feature>
<feature type="domain" description="SURP motif" evidence="8">
    <location>
        <begin position="430"/>
        <end position="472"/>
    </location>
</feature>
<keyword evidence="6" id="KW-0539">Nucleus</keyword>
<dbReference type="SMART" id="SM00648">
    <property type="entry name" value="SWAP"/>
    <property type="match status" value="1"/>
</dbReference>
<dbReference type="Pfam" id="PF01805">
    <property type="entry name" value="Surp"/>
    <property type="match status" value="1"/>
</dbReference>
<dbReference type="InterPro" id="IPR000467">
    <property type="entry name" value="G_patch_dom"/>
</dbReference>
<keyword evidence="2" id="KW-0341">Growth regulation</keyword>
<feature type="compositionally biased region" description="Basic and acidic residues" evidence="7">
    <location>
        <begin position="917"/>
        <end position="935"/>
    </location>
</feature>
<dbReference type="GO" id="GO:0006397">
    <property type="term" value="P:mRNA processing"/>
    <property type="evidence" value="ECO:0007669"/>
    <property type="project" value="UniProtKB-KW"/>
</dbReference>
<feature type="compositionally biased region" description="Basic and acidic residues" evidence="7">
    <location>
        <begin position="732"/>
        <end position="742"/>
    </location>
</feature>
<comment type="subcellular location">
    <subcellularLocation>
        <location evidence="1">Nucleus</location>
    </subcellularLocation>
</comment>
<keyword evidence="5" id="KW-0943">RNA-mediated gene silencing</keyword>
<organism evidence="10">
    <name type="scientific">Salvia splendens</name>
    <name type="common">Scarlet sage</name>
    <dbReference type="NCBI Taxonomy" id="180675"/>
    <lineage>
        <taxon>Eukaryota</taxon>
        <taxon>Viridiplantae</taxon>
        <taxon>Streptophyta</taxon>
        <taxon>Embryophyta</taxon>
        <taxon>Tracheophyta</taxon>
        <taxon>Spermatophyta</taxon>
        <taxon>Magnoliopsida</taxon>
        <taxon>eudicotyledons</taxon>
        <taxon>Gunneridae</taxon>
        <taxon>Pentapetalae</taxon>
        <taxon>asterids</taxon>
        <taxon>lamiids</taxon>
        <taxon>Lamiales</taxon>
        <taxon>Lamiaceae</taxon>
        <taxon>Nepetoideae</taxon>
        <taxon>Mentheae</taxon>
        <taxon>Salviinae</taxon>
        <taxon>Salvia</taxon>
        <taxon>Salvia subgen. Calosphace</taxon>
        <taxon>core Calosphace</taxon>
    </lineage>
</organism>
<dbReference type="InterPro" id="IPR035967">
    <property type="entry name" value="SWAP/Surp_sf"/>
</dbReference>
<reference evidence="10" key="1">
    <citation type="submission" date="2018-01" db="EMBL/GenBank/DDBJ databases">
        <authorList>
            <person name="Mao J.F."/>
        </authorList>
    </citation>
    <scope>NUCLEOTIDE SEQUENCE</scope>
    <source>
        <strain evidence="10">Huo1</strain>
        <tissue evidence="10">Leaf</tissue>
    </source>
</reference>
<dbReference type="PROSITE" id="PS50128">
    <property type="entry name" value="SURP"/>
    <property type="match status" value="1"/>
</dbReference>
<feature type="compositionally biased region" description="Basic residues" evidence="7">
    <location>
        <begin position="894"/>
        <end position="906"/>
    </location>
</feature>
<name>A0A8X8WEW2_SALSN</name>
<dbReference type="GO" id="GO:0005634">
    <property type="term" value="C:nucleus"/>
    <property type="evidence" value="ECO:0007669"/>
    <property type="project" value="UniProtKB-SubCell"/>
</dbReference>
<dbReference type="InterPro" id="IPR011666">
    <property type="entry name" value="DUF1604"/>
</dbReference>
<dbReference type="Pfam" id="PF26093">
    <property type="entry name" value="HTH_TGH"/>
    <property type="match status" value="1"/>
</dbReference>
<dbReference type="AlphaFoldDB" id="A0A8X8WEW2"/>
<dbReference type="Proteomes" id="UP000298416">
    <property type="component" value="Unassembled WGS sequence"/>
</dbReference>
<dbReference type="SUPFAM" id="SSF109905">
    <property type="entry name" value="Surp module (SWAP domain)"/>
    <property type="match status" value="1"/>
</dbReference>